<dbReference type="Proteomes" id="UP000182658">
    <property type="component" value="Unassembled WGS sequence"/>
</dbReference>
<dbReference type="EMBL" id="KV875098">
    <property type="protein sequence ID" value="OIW29088.1"/>
    <property type="molecule type" value="Genomic_DNA"/>
</dbReference>
<dbReference type="PANTHER" id="PTHR38886:SF1">
    <property type="entry name" value="NACHT-NTPASE AND P-LOOP NTPASES N-TERMINAL DOMAIN-CONTAINING PROTEIN"/>
    <property type="match status" value="1"/>
</dbReference>
<dbReference type="InterPro" id="IPR054464">
    <property type="entry name" value="ULD_fung"/>
</dbReference>
<reference evidence="2 3" key="1">
    <citation type="submission" date="2016-10" db="EMBL/GenBank/DDBJ databases">
        <title>Draft genome sequence of Coniochaeta ligniaria NRRL30616, a lignocellulolytic fungus for bioabatement of inhibitors in plant biomass hydrolysates.</title>
        <authorList>
            <consortium name="DOE Joint Genome Institute"/>
            <person name="Jimenez D.J."/>
            <person name="Hector R.E."/>
            <person name="Riley R."/>
            <person name="Sun H."/>
            <person name="Grigoriev I.V."/>
            <person name="Van Elsas J.D."/>
            <person name="Nichols N.N."/>
        </authorList>
    </citation>
    <scope>NUCLEOTIDE SEQUENCE [LARGE SCALE GENOMIC DNA]</scope>
    <source>
        <strain evidence="2 3">NRRL 30616</strain>
    </source>
</reference>
<gene>
    <name evidence="2" type="ORF">CONLIGDRAFT_633272</name>
</gene>
<keyword evidence="3" id="KW-1185">Reference proteome</keyword>
<dbReference type="OrthoDB" id="3045089at2759"/>
<dbReference type="InParanoid" id="A0A1J7JH75"/>
<proteinExistence type="predicted"/>
<dbReference type="STRING" id="1408157.A0A1J7JH75"/>
<sequence>MSAALTFGSVGDIIAVCGLAVELSKALSSARGSAKEYQVLRKDLDQFVQVLMQVIATYEQFEDSPSLESLRHVAKAVVDECGILIGEVLHELRERYGDSLQPGGSGNRVKDAYKKVEFSVRERDRVQLLQESLSKAIGRLGLLSSCAALCSARVDNSTLLLRIEEVKQQSAKHEHLESLAQAVSRLELLHQSDSLHQRQQLGRVEDELRQQHSGTTTILTSLGGLLSAILDVKRMLNNLGEAVAHMQILVTNQWFFRGPTGNILVFEDSFGRIDPFPTNWINSWEGLQTLMELRFKDTSGYDMVLQRQYVLEDDCNGKMIDTSVPFNDAIRVRKKVNMSMLFEADPPRSNTASPLKCPRCDLSATVKHGAVVKW</sequence>
<feature type="domain" description="Ubiquitin-like" evidence="1">
    <location>
        <begin position="262"/>
        <end position="342"/>
    </location>
</feature>
<name>A0A1J7JH75_9PEZI</name>
<evidence type="ECO:0000313" key="2">
    <source>
        <dbReference type="EMBL" id="OIW29088.1"/>
    </source>
</evidence>
<dbReference type="PANTHER" id="PTHR38886">
    <property type="entry name" value="SESA DOMAIN-CONTAINING PROTEIN"/>
    <property type="match status" value="1"/>
</dbReference>
<protein>
    <recommendedName>
        <fullName evidence="1">Ubiquitin-like domain-containing protein</fullName>
    </recommendedName>
</protein>
<evidence type="ECO:0000313" key="3">
    <source>
        <dbReference type="Proteomes" id="UP000182658"/>
    </source>
</evidence>
<organism evidence="2 3">
    <name type="scientific">Coniochaeta ligniaria NRRL 30616</name>
    <dbReference type="NCBI Taxonomy" id="1408157"/>
    <lineage>
        <taxon>Eukaryota</taxon>
        <taxon>Fungi</taxon>
        <taxon>Dikarya</taxon>
        <taxon>Ascomycota</taxon>
        <taxon>Pezizomycotina</taxon>
        <taxon>Sordariomycetes</taxon>
        <taxon>Sordariomycetidae</taxon>
        <taxon>Coniochaetales</taxon>
        <taxon>Coniochaetaceae</taxon>
        <taxon>Coniochaeta</taxon>
    </lineage>
</organism>
<dbReference type="Pfam" id="PF22893">
    <property type="entry name" value="ULD_2"/>
    <property type="match status" value="1"/>
</dbReference>
<accession>A0A1J7JH75</accession>
<evidence type="ECO:0000259" key="1">
    <source>
        <dbReference type="Pfam" id="PF22893"/>
    </source>
</evidence>
<dbReference type="AlphaFoldDB" id="A0A1J7JH75"/>